<accession>A0A7W7WC12</accession>
<dbReference type="GO" id="GO:0005524">
    <property type="term" value="F:ATP binding"/>
    <property type="evidence" value="ECO:0007669"/>
    <property type="project" value="InterPro"/>
</dbReference>
<dbReference type="Gene3D" id="3.40.50.300">
    <property type="entry name" value="P-loop containing nucleotide triphosphate hydrolases"/>
    <property type="match status" value="2"/>
</dbReference>
<evidence type="ECO:0000313" key="3">
    <source>
        <dbReference type="EMBL" id="MBB4940860.1"/>
    </source>
</evidence>
<dbReference type="GO" id="GO:0003677">
    <property type="term" value="F:DNA binding"/>
    <property type="evidence" value="ECO:0007669"/>
    <property type="project" value="InterPro"/>
</dbReference>
<dbReference type="InterPro" id="IPR027417">
    <property type="entry name" value="P-loop_NTPase"/>
</dbReference>
<name>A0A7W7WC12_9ACTN</name>
<gene>
    <name evidence="3" type="ORF">FHR32_005237</name>
</gene>
<protein>
    <submittedName>
        <fullName evidence="3">Type I site-specific restriction endonuclease</fullName>
    </submittedName>
</protein>
<sequence length="610" mass="70029">MRLGRPCRYQCRDQYQERRRNAGVRAWRPRGYPVGEASTPARRLTATRRESLRPPGRGGVQQSLDRQGRQTSGDTTALFEKFSKDFFDLIVVDECHRGSAKDNSNWRKILDHFDSAVKIGLTATPISEKDADTYEYFGRPVYEYSLRNGIDDGFLAPYRVRRVNINIDVEGWEPQPGQLDNYGNLIPEREYNQPDFEKTMLIKERTEVAAQYLTDLLHETGRMNKTVVFCVDSDHASRMRIALHNLNRDLSRQYGGDYVVRVTSRDGDPGLAHLDEFKKVDSDAPVIAVTSRLLSTGVDMPMVRNVVIFRPIGSTTEFKQIVGRGTRLFPDKDKFSFDIIDFVYATRKFNDPEFDGPPVRRYEVKIDDDGHAVENAEDDLTDEHSHVAEPHVDYEEQEGGILDPAEEMSDDELISTLTTRARKYYVDGQDVFIWNDTLYVMDDDSGRPKMIEYRVFAGDRVRKLNLSPMELRGQWARAGSRSTILRTLEEQGVDFKVLAEQMSDHDADPLDLLLAAAWEFPAMTRRERARRVRREHREFLESFAEDAREILELILDKYIEHGPVELRPTVLTLPPLRDLGSPSELAVRFGGGEKLREILDRLGEHVYDAA</sequence>
<keyword evidence="3" id="KW-0378">Hydrolase</keyword>
<dbReference type="GO" id="GO:0016787">
    <property type="term" value="F:hydrolase activity"/>
    <property type="evidence" value="ECO:0007669"/>
    <property type="project" value="InterPro"/>
</dbReference>
<dbReference type="InterPro" id="IPR001650">
    <property type="entry name" value="Helicase_C-like"/>
</dbReference>
<comment type="caution">
    <text evidence="3">The sequence shown here is derived from an EMBL/GenBank/DDBJ whole genome shotgun (WGS) entry which is preliminary data.</text>
</comment>
<keyword evidence="3" id="KW-0255">Endonuclease</keyword>
<dbReference type="Proteomes" id="UP000534286">
    <property type="component" value="Unassembled WGS sequence"/>
</dbReference>
<evidence type="ECO:0000256" key="1">
    <source>
        <dbReference type="SAM" id="MobiDB-lite"/>
    </source>
</evidence>
<dbReference type="NCBIfam" id="NF046051">
    <property type="entry name" value="restrict_EcoAI"/>
    <property type="match status" value="1"/>
</dbReference>
<feature type="domain" description="Helicase ATP-binding" evidence="2">
    <location>
        <begin position="80"/>
        <end position="143"/>
    </location>
</feature>
<dbReference type="InterPro" id="IPR006935">
    <property type="entry name" value="Helicase/UvrB_N"/>
</dbReference>
<keyword evidence="4" id="KW-1185">Reference proteome</keyword>
<dbReference type="Pfam" id="PF08463">
    <property type="entry name" value="EcoEI_R_C"/>
    <property type="match status" value="1"/>
</dbReference>
<dbReference type="GO" id="GO:0006304">
    <property type="term" value="P:DNA modification"/>
    <property type="evidence" value="ECO:0007669"/>
    <property type="project" value="InterPro"/>
</dbReference>
<dbReference type="GO" id="GO:0005829">
    <property type="term" value="C:cytosol"/>
    <property type="evidence" value="ECO:0007669"/>
    <property type="project" value="TreeGrafter"/>
</dbReference>
<dbReference type="InterPro" id="IPR014001">
    <property type="entry name" value="Helicase_ATP-bd"/>
</dbReference>
<organism evidence="3 4">
    <name type="scientific">Streptosporangium album</name>
    <dbReference type="NCBI Taxonomy" id="47479"/>
    <lineage>
        <taxon>Bacteria</taxon>
        <taxon>Bacillati</taxon>
        <taxon>Actinomycetota</taxon>
        <taxon>Actinomycetes</taxon>
        <taxon>Streptosporangiales</taxon>
        <taxon>Streptosporangiaceae</taxon>
        <taxon>Streptosporangium</taxon>
    </lineage>
</organism>
<dbReference type="SUPFAM" id="SSF52540">
    <property type="entry name" value="P-loop containing nucleoside triphosphate hydrolases"/>
    <property type="match status" value="1"/>
</dbReference>
<keyword evidence="3" id="KW-0540">Nuclease</keyword>
<evidence type="ECO:0000259" key="2">
    <source>
        <dbReference type="PROSITE" id="PS51192"/>
    </source>
</evidence>
<dbReference type="InterPro" id="IPR013670">
    <property type="entry name" value="EcoEI_R_C_dom"/>
</dbReference>
<dbReference type="PANTHER" id="PTHR47396">
    <property type="entry name" value="TYPE I RESTRICTION ENZYME ECOKI R PROTEIN"/>
    <property type="match status" value="1"/>
</dbReference>
<feature type="compositionally biased region" description="Polar residues" evidence="1">
    <location>
        <begin position="60"/>
        <end position="73"/>
    </location>
</feature>
<feature type="region of interest" description="Disordered" evidence="1">
    <location>
        <begin position="29"/>
        <end position="73"/>
    </location>
</feature>
<dbReference type="Pfam" id="PF04851">
    <property type="entry name" value="ResIII"/>
    <property type="match status" value="1"/>
</dbReference>
<dbReference type="PROSITE" id="PS51192">
    <property type="entry name" value="HELICASE_ATP_BIND_1"/>
    <property type="match status" value="1"/>
</dbReference>
<proteinExistence type="predicted"/>
<dbReference type="AlphaFoldDB" id="A0A7W7WC12"/>
<dbReference type="InterPro" id="IPR050742">
    <property type="entry name" value="Helicase_Restrict-Modif_Enz"/>
</dbReference>
<dbReference type="Pfam" id="PF00271">
    <property type="entry name" value="Helicase_C"/>
    <property type="match status" value="1"/>
</dbReference>
<evidence type="ECO:0000313" key="4">
    <source>
        <dbReference type="Proteomes" id="UP000534286"/>
    </source>
</evidence>
<dbReference type="GO" id="GO:0004519">
    <property type="term" value="F:endonuclease activity"/>
    <property type="evidence" value="ECO:0007669"/>
    <property type="project" value="UniProtKB-KW"/>
</dbReference>
<reference evidence="3 4" key="1">
    <citation type="submission" date="2020-08" db="EMBL/GenBank/DDBJ databases">
        <title>Sequencing the genomes of 1000 actinobacteria strains.</title>
        <authorList>
            <person name="Klenk H.-P."/>
        </authorList>
    </citation>
    <scope>NUCLEOTIDE SEQUENCE [LARGE SCALE GENOMIC DNA]</scope>
    <source>
        <strain evidence="3 4">DSM 43023</strain>
    </source>
</reference>
<dbReference type="PANTHER" id="PTHR47396:SF1">
    <property type="entry name" value="ATP-DEPENDENT HELICASE IRC3-RELATED"/>
    <property type="match status" value="1"/>
</dbReference>
<dbReference type="EMBL" id="JACHJU010000002">
    <property type="protein sequence ID" value="MBB4940860.1"/>
    <property type="molecule type" value="Genomic_DNA"/>
</dbReference>